<gene>
    <name evidence="2" type="ORF">NKR23_g9765</name>
</gene>
<accession>A0AA38VC54</accession>
<organism evidence="2 3">
    <name type="scientific">Pleurostoma richardsiae</name>
    <dbReference type="NCBI Taxonomy" id="41990"/>
    <lineage>
        <taxon>Eukaryota</taxon>
        <taxon>Fungi</taxon>
        <taxon>Dikarya</taxon>
        <taxon>Ascomycota</taxon>
        <taxon>Pezizomycotina</taxon>
        <taxon>Sordariomycetes</taxon>
        <taxon>Sordariomycetidae</taxon>
        <taxon>Calosphaeriales</taxon>
        <taxon>Pleurostomataceae</taxon>
        <taxon>Pleurostoma</taxon>
    </lineage>
</organism>
<proteinExistence type="predicted"/>
<evidence type="ECO:0000256" key="1">
    <source>
        <dbReference type="SAM" id="MobiDB-lite"/>
    </source>
</evidence>
<dbReference type="AlphaFoldDB" id="A0AA38VC54"/>
<name>A0AA38VC54_9PEZI</name>
<evidence type="ECO:0000313" key="2">
    <source>
        <dbReference type="EMBL" id="KAJ9136611.1"/>
    </source>
</evidence>
<evidence type="ECO:0000313" key="3">
    <source>
        <dbReference type="Proteomes" id="UP001174694"/>
    </source>
</evidence>
<dbReference type="Proteomes" id="UP001174694">
    <property type="component" value="Unassembled WGS sequence"/>
</dbReference>
<keyword evidence="3" id="KW-1185">Reference proteome</keyword>
<comment type="caution">
    <text evidence="2">The sequence shown here is derived from an EMBL/GenBank/DDBJ whole genome shotgun (WGS) entry which is preliminary data.</text>
</comment>
<sequence length="593" mass="66209">MARYENEGPPSFLFYVVSKIAGTYRPLAVVLRQYTGGPLYHLAQGHVVVDACWRIMQIFSHSANRAAIHAELALAADFYRRGNTPTSAALPISDPLRWGISELMRIRYGIVAFCILRVIQPPRQPPRRHTQSMTEYGPPFPEPQRQRKPLSAAEYMSKFDYRHPEPGALERIRRMPLVDETAFESIWPPDSMASQDSAPTLQHVHSSRPSLRDQAMGSLVRGILRSGEFDSALLEEPFKILGFRESLRRAVLDRAEEVTSSPAAVNILRIAFSGQASLNWTRLRGLATDTIDAALQLQELAESPSTQVFVALSARPDLLRGKKLYLSGAFSAPLRKEFWLPTAGFHLPFELFPVQHVFVRQQISRGETRPLRDSADPAAFWPSHLYLGDALLRPERFAVGFIRLLRRLASGLCHDNMEALCPFACAASSSSLRDNASVEISPLPAENLSIPVTAIQGSYTACRRLGCWPKLRCPVAGSWTVLVSHEQFIGQGEEATPSERAPLILKYAFVSAGSGLGVLVDDRLAELNGYWMQKLGAAATEWISVLSPEEAIYVLGWFFKDAEVVKGNLKTAMMENPEESRWYPELLYDEDSE</sequence>
<protein>
    <submittedName>
        <fullName evidence="2">Uncharacterized protein</fullName>
    </submittedName>
</protein>
<reference evidence="2" key="1">
    <citation type="submission" date="2022-07" db="EMBL/GenBank/DDBJ databases">
        <title>Fungi with potential for degradation of polypropylene.</title>
        <authorList>
            <person name="Gostincar C."/>
        </authorList>
    </citation>
    <scope>NUCLEOTIDE SEQUENCE</scope>
    <source>
        <strain evidence="2">EXF-13308</strain>
    </source>
</reference>
<feature type="region of interest" description="Disordered" evidence="1">
    <location>
        <begin position="124"/>
        <end position="148"/>
    </location>
</feature>
<dbReference type="EMBL" id="JANBVO010000039">
    <property type="protein sequence ID" value="KAJ9136611.1"/>
    <property type="molecule type" value="Genomic_DNA"/>
</dbReference>